<dbReference type="Proteomes" id="UP001148662">
    <property type="component" value="Unassembled WGS sequence"/>
</dbReference>
<name>A0ACC1RYP7_9APHY</name>
<sequence>MPAEPRRNSRKQSSEEDIEIKRARGEISCAECRRLKLKCDKKLPCGSCVRRGCTTICPNGSLSAGQGTRFILADTEQLHRKILEMSERIRQLEDALAIFQAGISSERHPLLRDELLSIKFGPEVRRTIDDEHSRNAMSQSIDALGTLTIGDHGETKYIGRSGGSETLFLANPPGDSNSDLTPGVDVEEVPSLDIQLDKLSFTFPFNLCSEDFEKIMDKLESYLPPQPRAWALCETYLEQFTWWFPLADPSKFAYHRKSDNESTRCPHLLATLFMVLAVGALVDLTLPACSAEAEKYYRLGRAALSLRSVFDSPELETVQAVGLMAAYHSLCSSRYTLESAWSLASLASKLAQSIGLHRDSAQWKLEEKIVQRRRNLFWEMFIFEMLHCLALGRPPSVALTHIDCEPPNDEESTVGENGDVFHGYWKWKFLFSQQVYSHVIDSLLGAKAPTYETVLDLDRRIRQTTLPAVRLYLRPDEDDYTNPSLCMKGYLMSQYRSITMIYIHRTFFAQALLDNPTNPLSSPYAPSFLAANRCASVLIKSFIHYYERCPDLCGRFWGIWTHAFSAAIILGSTVLRSPSVSMAASALMELDLVIELFAKGASQSLRARQALGILRELKSKADRAYQQYRNRHATPALDIQLSFGPETDIIASRLAIFGGQTRVMSSKLLSRKRPKQHTNSTASAASAASTASTAVSTPESPPRDSSPTDSTTSASTPSDTSTVPQNVSDAFAQVHPSLVEYLSLFPSASLAVVDPSQQPYTANSTVTSSTPIASPMQPQYPQPQPQQQQTNGVPNNTAQYPQFFGSLPSDAAQNHAAQQTQAQVQPPLNFLGDQSLSALNMPDMGFTEDVMMSEHWMNLMRETGILDSNGNFAGVQNGEFLPQDLMF</sequence>
<keyword evidence="2" id="KW-1185">Reference proteome</keyword>
<reference evidence="1" key="1">
    <citation type="submission" date="2022-07" db="EMBL/GenBank/DDBJ databases">
        <title>Genome Sequence of Phlebia brevispora.</title>
        <authorList>
            <person name="Buettner E."/>
        </authorList>
    </citation>
    <scope>NUCLEOTIDE SEQUENCE</scope>
    <source>
        <strain evidence="1">MPL23</strain>
    </source>
</reference>
<organism evidence="1 2">
    <name type="scientific">Phlebia brevispora</name>
    <dbReference type="NCBI Taxonomy" id="194682"/>
    <lineage>
        <taxon>Eukaryota</taxon>
        <taxon>Fungi</taxon>
        <taxon>Dikarya</taxon>
        <taxon>Basidiomycota</taxon>
        <taxon>Agaricomycotina</taxon>
        <taxon>Agaricomycetes</taxon>
        <taxon>Polyporales</taxon>
        <taxon>Meruliaceae</taxon>
        <taxon>Phlebia</taxon>
    </lineage>
</organism>
<proteinExistence type="predicted"/>
<protein>
    <submittedName>
        <fullName evidence="1">Uncharacterized protein</fullName>
    </submittedName>
</protein>
<comment type="caution">
    <text evidence="1">The sequence shown here is derived from an EMBL/GenBank/DDBJ whole genome shotgun (WGS) entry which is preliminary data.</text>
</comment>
<evidence type="ECO:0000313" key="1">
    <source>
        <dbReference type="EMBL" id="KAJ3528129.1"/>
    </source>
</evidence>
<evidence type="ECO:0000313" key="2">
    <source>
        <dbReference type="Proteomes" id="UP001148662"/>
    </source>
</evidence>
<dbReference type="EMBL" id="JANHOG010002040">
    <property type="protein sequence ID" value="KAJ3528129.1"/>
    <property type="molecule type" value="Genomic_DNA"/>
</dbReference>
<gene>
    <name evidence="1" type="ORF">NM688_g8035</name>
</gene>
<accession>A0ACC1RYP7</accession>